<sequence length="81" mass="8928">MDCHRRAHSHLPVHSTSGGDVNFPRAGSFYTRPARQTLPPISIMGTYSQMGGEVGRTAVSKSGCERMLINLHHYSYSTGHK</sequence>
<evidence type="ECO:0000313" key="2">
    <source>
        <dbReference type="EMBL" id="KAG8449548.1"/>
    </source>
</evidence>
<proteinExistence type="predicted"/>
<feature type="region of interest" description="Disordered" evidence="1">
    <location>
        <begin position="1"/>
        <end position="22"/>
    </location>
</feature>
<accession>A0A8T2JZN7</accession>
<feature type="compositionally biased region" description="Basic residues" evidence="1">
    <location>
        <begin position="1"/>
        <end position="11"/>
    </location>
</feature>
<reference evidence="2" key="1">
    <citation type="thesis" date="2020" institute="ProQuest LLC" country="789 East Eisenhower Parkway, Ann Arbor, MI, USA">
        <title>Comparative Genomics and Chromosome Evolution.</title>
        <authorList>
            <person name="Mudd A.B."/>
        </authorList>
    </citation>
    <scope>NUCLEOTIDE SEQUENCE</scope>
    <source>
        <strain evidence="2">Female2</strain>
        <tissue evidence="2">Blood</tissue>
    </source>
</reference>
<keyword evidence="3" id="KW-1185">Reference proteome</keyword>
<name>A0A8T2JZN7_9PIPI</name>
<gene>
    <name evidence="2" type="ORF">GDO86_016266</name>
</gene>
<dbReference type="EMBL" id="JAACNH010000003">
    <property type="protein sequence ID" value="KAG8449548.1"/>
    <property type="molecule type" value="Genomic_DNA"/>
</dbReference>
<dbReference type="Proteomes" id="UP000812440">
    <property type="component" value="Chromosome 8_10"/>
</dbReference>
<protein>
    <submittedName>
        <fullName evidence="2">Uncharacterized protein</fullName>
    </submittedName>
</protein>
<evidence type="ECO:0000313" key="3">
    <source>
        <dbReference type="Proteomes" id="UP000812440"/>
    </source>
</evidence>
<evidence type="ECO:0000256" key="1">
    <source>
        <dbReference type="SAM" id="MobiDB-lite"/>
    </source>
</evidence>
<organism evidence="2 3">
    <name type="scientific">Hymenochirus boettgeri</name>
    <name type="common">Congo dwarf clawed frog</name>
    <dbReference type="NCBI Taxonomy" id="247094"/>
    <lineage>
        <taxon>Eukaryota</taxon>
        <taxon>Metazoa</taxon>
        <taxon>Chordata</taxon>
        <taxon>Craniata</taxon>
        <taxon>Vertebrata</taxon>
        <taxon>Euteleostomi</taxon>
        <taxon>Amphibia</taxon>
        <taxon>Batrachia</taxon>
        <taxon>Anura</taxon>
        <taxon>Pipoidea</taxon>
        <taxon>Pipidae</taxon>
        <taxon>Pipinae</taxon>
        <taxon>Hymenochirus</taxon>
    </lineage>
</organism>
<dbReference type="AlphaFoldDB" id="A0A8T2JZN7"/>
<comment type="caution">
    <text evidence="2">The sequence shown here is derived from an EMBL/GenBank/DDBJ whole genome shotgun (WGS) entry which is preliminary data.</text>
</comment>